<organism evidence="1">
    <name type="scientific">uncultured Gemmatimonadota bacterium</name>
    <dbReference type="NCBI Taxonomy" id="203437"/>
    <lineage>
        <taxon>Bacteria</taxon>
        <taxon>Pseudomonadati</taxon>
        <taxon>Gemmatimonadota</taxon>
        <taxon>environmental samples</taxon>
    </lineage>
</organism>
<proteinExistence type="predicted"/>
<dbReference type="EMBL" id="CADCTV010001098">
    <property type="protein sequence ID" value="CAA9379051.1"/>
    <property type="molecule type" value="Genomic_DNA"/>
</dbReference>
<accession>A0A6J4N6K0</accession>
<name>A0A6J4N6K0_9BACT</name>
<dbReference type="AlphaFoldDB" id="A0A6J4N6K0"/>
<protein>
    <submittedName>
        <fullName evidence="1">Uncharacterized protein</fullName>
    </submittedName>
</protein>
<evidence type="ECO:0000313" key="1">
    <source>
        <dbReference type="EMBL" id="CAA9379051.1"/>
    </source>
</evidence>
<gene>
    <name evidence="1" type="ORF">AVDCRST_MAG89-5230</name>
</gene>
<reference evidence="1" key="1">
    <citation type="submission" date="2020-02" db="EMBL/GenBank/DDBJ databases">
        <authorList>
            <person name="Meier V. D."/>
        </authorList>
    </citation>
    <scope>NUCLEOTIDE SEQUENCE</scope>
    <source>
        <strain evidence="1">AVDCRST_MAG89</strain>
    </source>
</reference>
<sequence length="114" mass="12462">MAQESALRIKYLDWCSAKIAEHIFALDPDGFWLLAQRAGEASRVPAAVAAPGWGGDEIVETLVGTGEAADRLRELILAVHRELHLPGPDEWSALYAANPAAYEREILGFRPPRA</sequence>